<dbReference type="PRINTS" id="PR01463">
    <property type="entry name" value="EAGCHANLFMLY"/>
</dbReference>
<dbReference type="GO" id="GO:0005249">
    <property type="term" value="F:voltage-gated potassium channel activity"/>
    <property type="evidence" value="ECO:0007669"/>
    <property type="project" value="InterPro"/>
</dbReference>
<dbReference type="InterPro" id="IPR018490">
    <property type="entry name" value="cNMP-bd_dom_sf"/>
</dbReference>
<dbReference type="Proteomes" id="UP001295684">
    <property type="component" value="Unassembled WGS sequence"/>
</dbReference>
<dbReference type="EMBL" id="CAMPGE010001944">
    <property type="protein sequence ID" value="CAI2360747.1"/>
    <property type="molecule type" value="Genomic_DNA"/>
</dbReference>
<dbReference type="GO" id="GO:0016020">
    <property type="term" value="C:membrane"/>
    <property type="evidence" value="ECO:0007669"/>
    <property type="project" value="UniProtKB-SubCell"/>
</dbReference>
<feature type="transmembrane region" description="Helical" evidence="9">
    <location>
        <begin position="286"/>
        <end position="305"/>
    </location>
</feature>
<dbReference type="Gene3D" id="1.10.287.70">
    <property type="match status" value="1"/>
</dbReference>
<gene>
    <name evidence="11" type="ORF">ECRASSUSDP1_LOCUS2052</name>
</gene>
<feature type="region of interest" description="Disordered" evidence="8">
    <location>
        <begin position="27"/>
        <end position="47"/>
    </location>
</feature>
<evidence type="ECO:0000256" key="7">
    <source>
        <dbReference type="ARBA" id="ARBA00023303"/>
    </source>
</evidence>
<evidence type="ECO:0000256" key="8">
    <source>
        <dbReference type="SAM" id="MobiDB-lite"/>
    </source>
</evidence>
<dbReference type="Pfam" id="PF00520">
    <property type="entry name" value="Ion_trans"/>
    <property type="match status" value="1"/>
</dbReference>
<accession>A0AAD1U210</accession>
<dbReference type="Gene3D" id="2.60.120.10">
    <property type="entry name" value="Jelly Rolls"/>
    <property type="match status" value="1"/>
</dbReference>
<feature type="transmembrane region" description="Helical" evidence="9">
    <location>
        <begin position="91"/>
        <end position="114"/>
    </location>
</feature>
<keyword evidence="3 9" id="KW-0812">Transmembrane</keyword>
<proteinExistence type="predicted"/>
<dbReference type="InterPro" id="IPR005821">
    <property type="entry name" value="Ion_trans_dom"/>
</dbReference>
<evidence type="ECO:0000256" key="5">
    <source>
        <dbReference type="ARBA" id="ARBA00023065"/>
    </source>
</evidence>
<dbReference type="AlphaFoldDB" id="A0AAD1U210"/>
<evidence type="ECO:0000259" key="10">
    <source>
        <dbReference type="PROSITE" id="PS50042"/>
    </source>
</evidence>
<reference evidence="11" key="1">
    <citation type="submission" date="2023-07" db="EMBL/GenBank/DDBJ databases">
        <authorList>
            <consortium name="AG Swart"/>
            <person name="Singh M."/>
            <person name="Singh A."/>
            <person name="Seah K."/>
            <person name="Emmerich C."/>
        </authorList>
    </citation>
    <scope>NUCLEOTIDE SEQUENCE</scope>
    <source>
        <strain evidence="11">DP1</strain>
    </source>
</reference>
<feature type="transmembrane region" description="Helical" evidence="9">
    <location>
        <begin position="317"/>
        <end position="338"/>
    </location>
</feature>
<evidence type="ECO:0000256" key="6">
    <source>
        <dbReference type="ARBA" id="ARBA00023136"/>
    </source>
</evidence>
<evidence type="ECO:0000256" key="4">
    <source>
        <dbReference type="ARBA" id="ARBA00022989"/>
    </source>
</evidence>
<dbReference type="InterPro" id="IPR003938">
    <property type="entry name" value="K_chnl_volt-dep_EAG/ELK/ERG"/>
</dbReference>
<evidence type="ECO:0000256" key="1">
    <source>
        <dbReference type="ARBA" id="ARBA00004141"/>
    </source>
</evidence>
<dbReference type="PANTHER" id="PTHR47823:SF9">
    <property type="entry name" value="CHROMOSOME UNDETERMINED SCAFFOLD_10, WHOLE GENOME SHOTGUN SEQUENCE"/>
    <property type="match status" value="1"/>
</dbReference>
<evidence type="ECO:0000313" key="12">
    <source>
        <dbReference type="Proteomes" id="UP001295684"/>
    </source>
</evidence>
<comment type="caution">
    <text evidence="11">The sequence shown here is derived from an EMBL/GenBank/DDBJ whole genome shotgun (WGS) entry which is preliminary data.</text>
</comment>
<keyword evidence="2" id="KW-0813">Transport</keyword>
<protein>
    <recommendedName>
        <fullName evidence="10">Cyclic nucleotide-binding domain-containing protein</fullName>
    </recommendedName>
</protein>
<name>A0AAD1U210_EUPCR</name>
<keyword evidence="4 9" id="KW-1133">Transmembrane helix</keyword>
<evidence type="ECO:0000256" key="3">
    <source>
        <dbReference type="ARBA" id="ARBA00022692"/>
    </source>
</evidence>
<feature type="transmembrane region" description="Helical" evidence="9">
    <location>
        <begin position="164"/>
        <end position="182"/>
    </location>
</feature>
<dbReference type="CDD" id="cd00038">
    <property type="entry name" value="CAP_ED"/>
    <property type="match status" value="1"/>
</dbReference>
<evidence type="ECO:0000256" key="2">
    <source>
        <dbReference type="ARBA" id="ARBA00022448"/>
    </source>
</evidence>
<keyword evidence="7" id="KW-0407">Ion channel</keyword>
<feature type="domain" description="Cyclic nucleotide-binding" evidence="10">
    <location>
        <begin position="434"/>
        <end position="557"/>
    </location>
</feature>
<dbReference type="InterPro" id="IPR000595">
    <property type="entry name" value="cNMP-bd_dom"/>
</dbReference>
<keyword evidence="6 9" id="KW-0472">Membrane</keyword>
<organism evidence="11 12">
    <name type="scientific">Euplotes crassus</name>
    <dbReference type="NCBI Taxonomy" id="5936"/>
    <lineage>
        <taxon>Eukaryota</taxon>
        <taxon>Sar</taxon>
        <taxon>Alveolata</taxon>
        <taxon>Ciliophora</taxon>
        <taxon>Intramacronucleata</taxon>
        <taxon>Spirotrichea</taxon>
        <taxon>Hypotrichia</taxon>
        <taxon>Euplotida</taxon>
        <taxon>Euplotidae</taxon>
        <taxon>Moneuplotes</taxon>
    </lineage>
</organism>
<keyword evidence="12" id="KW-1185">Reference proteome</keyword>
<dbReference type="PROSITE" id="PS50042">
    <property type="entry name" value="CNMP_BINDING_3"/>
    <property type="match status" value="1"/>
</dbReference>
<comment type="subcellular location">
    <subcellularLocation>
        <location evidence="1">Membrane</location>
        <topology evidence="1">Multi-pass membrane protein</topology>
    </subcellularLocation>
</comment>
<evidence type="ECO:0000313" key="11">
    <source>
        <dbReference type="EMBL" id="CAI2360747.1"/>
    </source>
</evidence>
<dbReference type="SUPFAM" id="SSF51206">
    <property type="entry name" value="cAMP-binding domain-like"/>
    <property type="match status" value="1"/>
</dbReference>
<evidence type="ECO:0000256" key="9">
    <source>
        <dbReference type="SAM" id="Phobius"/>
    </source>
</evidence>
<dbReference type="InterPro" id="IPR014710">
    <property type="entry name" value="RmlC-like_jellyroll"/>
</dbReference>
<feature type="transmembrane region" description="Helical" evidence="9">
    <location>
        <begin position="120"/>
        <end position="143"/>
    </location>
</feature>
<feature type="transmembrane region" description="Helical" evidence="9">
    <location>
        <begin position="240"/>
        <end position="261"/>
    </location>
</feature>
<dbReference type="SUPFAM" id="SSF81324">
    <property type="entry name" value="Voltage-gated potassium channels"/>
    <property type="match status" value="1"/>
</dbReference>
<sequence length="671" mass="79031">MNNFCLCPQPKLFETLFIIPHMGMMERDGDTGPGQKDETKTGGAKDSKVNFASQGAFQSKSTMHLREEKEKVPKQSFADRLIIDKNSKWKAIFDILILLLVGYSCITSIFYVAFSSPDSTLHLAFDWGVEVFFICDLVFNFFQEYNDSETYENVRDHKKIALRYMFRGWFFVDFVSVFPFTAILQQNALLTKLFRLFRLPRLIKLIDISRFNQLLRSFFESSSRDERIVAQYMLMYFYKIFRLIIIAIIITYFLGCFWYLISNEMNPASAEQTFVKNFELENEGNFRKLIVSCYFALTTLSTVGYGDYYPVSNLERILACIIMLLGVAFFSFIMGNFIEIITNYDEKMGIINKGTELHNWMTLLTRYTNNKPLPRSLINQIDDHFTYFWANDRLASISKDDEYLNALPRSIKRTIMINYLFQDHFYKFRQFFNTFENRESEFLYDVAFGFMPRKFDENEIVYDEEDDVTEIYFIIEGTLGVGFRVPGTESNNIKLIKFFRDDSFVCDYYVCNNKRSEFIYQALKETKVVALQKKFMKEVFAKHPEIASKIKAESTKRYSKMIRDPLHEHRIKEIEDLNKKSAYKIIKIEDKKEAFVESNQDENEEDVMDDEFRNASIPELHNILKKKVESINDEMNQFSTNINDFSLICDKELNSLLENLDTIQSAMNEMN</sequence>
<keyword evidence="5" id="KW-0406">Ion transport</keyword>
<dbReference type="Gene3D" id="1.10.287.630">
    <property type="entry name" value="Helix hairpin bin"/>
    <property type="match status" value="1"/>
</dbReference>
<dbReference type="PANTHER" id="PTHR47823">
    <property type="entry name" value="ION_TRANS DOMAIN-CONTAINING PROTEIN"/>
    <property type="match status" value="1"/>
</dbReference>